<evidence type="ECO:0000256" key="2">
    <source>
        <dbReference type="SAM" id="Phobius"/>
    </source>
</evidence>
<dbReference type="Proteomes" id="UP000076761">
    <property type="component" value="Unassembled WGS sequence"/>
</dbReference>
<gene>
    <name evidence="3" type="ORF">NEOLEDRAFT_1181199</name>
</gene>
<feature type="region of interest" description="Disordered" evidence="1">
    <location>
        <begin position="1"/>
        <end position="33"/>
    </location>
</feature>
<reference evidence="3 4" key="1">
    <citation type="journal article" date="2016" name="Mol. Biol. Evol.">
        <title>Comparative Genomics of Early-Diverging Mushroom-Forming Fungi Provides Insights into the Origins of Lignocellulose Decay Capabilities.</title>
        <authorList>
            <person name="Nagy L.G."/>
            <person name="Riley R."/>
            <person name="Tritt A."/>
            <person name="Adam C."/>
            <person name="Daum C."/>
            <person name="Floudas D."/>
            <person name="Sun H."/>
            <person name="Yadav J.S."/>
            <person name="Pangilinan J."/>
            <person name="Larsson K.H."/>
            <person name="Matsuura K."/>
            <person name="Barry K."/>
            <person name="Labutti K."/>
            <person name="Kuo R."/>
            <person name="Ohm R.A."/>
            <person name="Bhattacharya S.S."/>
            <person name="Shirouzu T."/>
            <person name="Yoshinaga Y."/>
            <person name="Martin F.M."/>
            <person name="Grigoriev I.V."/>
            <person name="Hibbett D.S."/>
        </authorList>
    </citation>
    <scope>NUCLEOTIDE SEQUENCE [LARGE SCALE GENOMIC DNA]</scope>
    <source>
        <strain evidence="3 4">HHB14362 ss-1</strain>
    </source>
</reference>
<keyword evidence="2" id="KW-0472">Membrane</keyword>
<dbReference type="AlphaFoldDB" id="A0A165QAP5"/>
<evidence type="ECO:0000313" key="3">
    <source>
        <dbReference type="EMBL" id="KZT22150.1"/>
    </source>
</evidence>
<organism evidence="3 4">
    <name type="scientific">Neolentinus lepideus HHB14362 ss-1</name>
    <dbReference type="NCBI Taxonomy" id="1314782"/>
    <lineage>
        <taxon>Eukaryota</taxon>
        <taxon>Fungi</taxon>
        <taxon>Dikarya</taxon>
        <taxon>Basidiomycota</taxon>
        <taxon>Agaricomycotina</taxon>
        <taxon>Agaricomycetes</taxon>
        <taxon>Gloeophyllales</taxon>
        <taxon>Gloeophyllaceae</taxon>
        <taxon>Neolentinus</taxon>
    </lineage>
</organism>
<dbReference type="OrthoDB" id="2657661at2759"/>
<dbReference type="STRING" id="1314782.A0A165QAP5"/>
<feature type="transmembrane region" description="Helical" evidence="2">
    <location>
        <begin position="462"/>
        <end position="481"/>
    </location>
</feature>
<feature type="transmembrane region" description="Helical" evidence="2">
    <location>
        <begin position="493"/>
        <end position="514"/>
    </location>
</feature>
<feature type="transmembrane region" description="Helical" evidence="2">
    <location>
        <begin position="407"/>
        <end position="426"/>
    </location>
</feature>
<proteinExistence type="predicted"/>
<dbReference type="InParanoid" id="A0A165QAP5"/>
<evidence type="ECO:0000256" key="1">
    <source>
        <dbReference type="SAM" id="MobiDB-lite"/>
    </source>
</evidence>
<name>A0A165QAP5_9AGAM</name>
<keyword evidence="4" id="KW-1185">Reference proteome</keyword>
<dbReference type="EMBL" id="KV425599">
    <property type="protein sequence ID" value="KZT22150.1"/>
    <property type="molecule type" value="Genomic_DNA"/>
</dbReference>
<keyword evidence="2" id="KW-0812">Transmembrane</keyword>
<evidence type="ECO:0000313" key="4">
    <source>
        <dbReference type="Proteomes" id="UP000076761"/>
    </source>
</evidence>
<protein>
    <recommendedName>
        <fullName evidence="5">WW domain-containing protein</fullName>
    </recommendedName>
</protein>
<keyword evidence="2" id="KW-1133">Transmembrane helix</keyword>
<evidence type="ECO:0008006" key="5">
    <source>
        <dbReference type="Google" id="ProtNLM"/>
    </source>
</evidence>
<accession>A0A165QAP5</accession>
<sequence length="565" mass="62690">MPVSASPIDSAHTSDYANDDAAPVSLDSLSQSDSATVVGPRELTLVPISPNEVKRYETKQLIPKRPSGTSVYIPALTRNWPRLEECGDWTQYAHPEGAAYFMHGKKNIFTDANLHDDRHLRAIIRAIESLESLLISQNVDISGDLEVVLDLTPGDSDEDFPECGYYIADNTKRSIFWLHEYDAEELVDEFQAESKLSQMGLRLEVEYWKHYELFPCHREVTSEILQELKGIMVYNGVDSLTASDSTSSYNGREIQELMAMVQPLREIGSRGGYSAQIVGRLMGTFTHTRFINYYGQYGARLSATQSIFEDTTDSQDQLLSSKILSRTRSVLFHILSIMLFDGPRQHAAALEEVWVDRIMRCTPWQKHIAKVQKEWKNVAALSSILLVIEAVLLHGREETARSLADEALLFAASFSTASLITAVLLLHQLRALDECNAEAVQQYLWTKPGGLRGLGVAYSLPYAFSAWAITAFVASMVCASIDLNPEVPADSVAVRVAAAVLWGCALLAVIWVLLMSARGSDAIGCVSAKLEDAGEWARGALQKVVLWRAAQQEGEKEEVLIKDLV</sequence>